<proteinExistence type="inferred from homology"/>
<dbReference type="InterPro" id="IPR021852">
    <property type="entry name" value="DUF3456"/>
</dbReference>
<evidence type="ECO:0000256" key="1">
    <source>
        <dbReference type="ARBA" id="ARBA00007285"/>
    </source>
</evidence>
<comment type="similarity">
    <text evidence="1">Belongs to the canopy family.</text>
</comment>
<dbReference type="PANTHER" id="PTHR13341:SF4">
    <property type="entry name" value="CANOPY FGF SIGNALING REGULATOR 1"/>
    <property type="match status" value="1"/>
</dbReference>
<sequence>CRALMDELEHDVTEVRQRGSKVGSYRIGPGGTQERRKIPLAQSEAFLTDLLENVCERMNDYKLDQHPVTKEKTLKRFAPRKGDKIYEEFKKFFFYSDAYRPLKFACESIIEEYEEEIFSLIAQEATHLADKLCSEKAGLCGTSTNHTEL</sequence>
<dbReference type="PANTHER" id="PTHR13341">
    <property type="entry name" value="MIR-INTERACTING SAPOSIN-LIKE PROTEIN"/>
    <property type="match status" value="1"/>
</dbReference>
<dbReference type="GeneTree" id="ENSGT00940000161119"/>
<evidence type="ECO:0000313" key="4">
    <source>
        <dbReference type="Proteomes" id="UP000694540"/>
    </source>
</evidence>
<evidence type="ECO:0000313" key="3">
    <source>
        <dbReference type="Ensembl" id="ENSCWAP00000006885.1"/>
    </source>
</evidence>
<evidence type="ECO:0000259" key="2">
    <source>
        <dbReference type="Pfam" id="PF11938"/>
    </source>
</evidence>
<feature type="domain" description="DUF3456" evidence="2">
    <location>
        <begin position="1"/>
        <end position="140"/>
    </location>
</feature>
<accession>A0A8C3VZJ2</accession>
<keyword evidence="4" id="KW-1185">Reference proteome</keyword>
<dbReference type="Ensembl" id="ENSCWAT00000007487.1">
    <property type="protein sequence ID" value="ENSCWAP00000006885.1"/>
    <property type="gene ID" value="ENSCWAG00000005316.1"/>
</dbReference>
<dbReference type="GO" id="GO:0005783">
    <property type="term" value="C:endoplasmic reticulum"/>
    <property type="evidence" value="ECO:0007669"/>
    <property type="project" value="TreeGrafter"/>
</dbReference>
<protein>
    <submittedName>
        <fullName evidence="3">Canopy FGF signaling regulator 1</fullName>
    </submittedName>
</protein>
<dbReference type="AlphaFoldDB" id="A0A8C3VZJ2"/>
<dbReference type="Pfam" id="PF11938">
    <property type="entry name" value="DUF3456"/>
    <property type="match status" value="1"/>
</dbReference>
<dbReference type="Proteomes" id="UP000694540">
    <property type="component" value="Unplaced"/>
</dbReference>
<reference evidence="3" key="2">
    <citation type="submission" date="2025-09" db="UniProtKB">
        <authorList>
            <consortium name="Ensembl"/>
        </authorList>
    </citation>
    <scope>IDENTIFICATION</scope>
</reference>
<reference evidence="3" key="1">
    <citation type="submission" date="2025-08" db="UniProtKB">
        <authorList>
            <consortium name="Ensembl"/>
        </authorList>
    </citation>
    <scope>IDENTIFICATION</scope>
</reference>
<dbReference type="InterPro" id="IPR042415">
    <property type="entry name" value="CNPY"/>
</dbReference>
<organism evidence="3 4">
    <name type="scientific">Catagonus wagneri</name>
    <name type="common">Chacoan peccary</name>
    <dbReference type="NCBI Taxonomy" id="51154"/>
    <lineage>
        <taxon>Eukaryota</taxon>
        <taxon>Metazoa</taxon>
        <taxon>Chordata</taxon>
        <taxon>Craniata</taxon>
        <taxon>Vertebrata</taxon>
        <taxon>Euteleostomi</taxon>
        <taxon>Mammalia</taxon>
        <taxon>Eutheria</taxon>
        <taxon>Laurasiatheria</taxon>
        <taxon>Artiodactyla</taxon>
        <taxon>Suina</taxon>
        <taxon>Tayassuidae</taxon>
        <taxon>Catagonus</taxon>
    </lineage>
</organism>
<name>A0A8C3VZJ2_9CETA</name>